<dbReference type="AlphaFoldDB" id="A0A096A0S7"/>
<gene>
    <name evidence="1" type="ORF">HMPREF2130_11750</name>
</gene>
<dbReference type="eggNOG" id="COG3792">
    <property type="taxonomic scope" value="Bacteria"/>
</dbReference>
<dbReference type="EMBL" id="JRNI01000126">
    <property type="protein sequence ID" value="KGF24342.1"/>
    <property type="molecule type" value="Genomic_DNA"/>
</dbReference>
<dbReference type="InterPro" id="IPR023138">
    <property type="entry name" value="NMB0513-like_sf"/>
</dbReference>
<accession>A0A096A0S7</accession>
<evidence type="ECO:0000313" key="1">
    <source>
        <dbReference type="EMBL" id="KGF24342.1"/>
    </source>
</evidence>
<sequence length="97" mass="11478">MYFLGEKSPYEERKQLFLSILYRLTQEGRIKLAFDGKFLEGTIEEQVQLYSDRCPKDERKLAGFGFQFTEDKHGNLIEFWPMCGFVWIYEDGSMEGT</sequence>
<dbReference type="InterPro" id="IPR007670">
    <property type="entry name" value="DUF596"/>
</dbReference>
<evidence type="ECO:0008006" key="3">
    <source>
        <dbReference type="Google" id="ProtNLM"/>
    </source>
</evidence>
<dbReference type="SUPFAM" id="SSF160472">
    <property type="entry name" value="NMB0513-like"/>
    <property type="match status" value="1"/>
</dbReference>
<name>A0A096A0S7_9BURK</name>
<organism evidence="1 2">
    <name type="scientific">Oligella urethralis DNF00040</name>
    <dbReference type="NCBI Taxonomy" id="1401065"/>
    <lineage>
        <taxon>Bacteria</taxon>
        <taxon>Pseudomonadati</taxon>
        <taxon>Pseudomonadota</taxon>
        <taxon>Betaproteobacteria</taxon>
        <taxon>Burkholderiales</taxon>
        <taxon>Alcaligenaceae</taxon>
        <taxon>Oligella</taxon>
    </lineage>
</organism>
<proteinExistence type="predicted"/>
<protein>
    <recommendedName>
        <fullName evidence="3">DUF596 domain-containing protein</fullName>
    </recommendedName>
</protein>
<keyword evidence="2" id="KW-1185">Reference proteome</keyword>
<dbReference type="Pfam" id="PF04591">
    <property type="entry name" value="DUF596"/>
    <property type="match status" value="1"/>
</dbReference>
<evidence type="ECO:0000313" key="2">
    <source>
        <dbReference type="Proteomes" id="UP000029629"/>
    </source>
</evidence>
<reference evidence="1 2" key="1">
    <citation type="submission" date="2014-07" db="EMBL/GenBank/DDBJ databases">
        <authorList>
            <person name="McCorrison J."/>
            <person name="Sanka R."/>
            <person name="Torralba M."/>
            <person name="Gillis M."/>
            <person name="Haft D.H."/>
            <person name="Methe B."/>
            <person name="Sutton G."/>
            <person name="Nelson K.E."/>
        </authorList>
    </citation>
    <scope>NUCLEOTIDE SEQUENCE [LARGE SCALE GENOMIC DNA]</scope>
    <source>
        <strain evidence="1 2">DNF00040</strain>
    </source>
</reference>
<comment type="caution">
    <text evidence="1">The sequence shown here is derived from an EMBL/GenBank/DDBJ whole genome shotgun (WGS) entry which is preliminary data.</text>
</comment>
<dbReference type="Proteomes" id="UP000029629">
    <property type="component" value="Unassembled WGS sequence"/>
</dbReference>
<dbReference type="Gene3D" id="1.10.3510.10">
    <property type="entry name" value="NMB0513-like"/>
    <property type="match status" value="1"/>
</dbReference>